<evidence type="ECO:0000313" key="3">
    <source>
        <dbReference type="Proteomes" id="UP001226867"/>
    </source>
</evidence>
<keyword evidence="1" id="KW-1133">Transmembrane helix</keyword>
<keyword evidence="1" id="KW-0472">Membrane</keyword>
<organism evidence="2 3">
    <name type="scientific">Variovorax ginsengisoli</name>
    <dbReference type="NCBI Taxonomy" id="363844"/>
    <lineage>
        <taxon>Bacteria</taxon>
        <taxon>Pseudomonadati</taxon>
        <taxon>Pseudomonadota</taxon>
        <taxon>Betaproteobacteria</taxon>
        <taxon>Burkholderiales</taxon>
        <taxon>Comamonadaceae</taxon>
        <taxon>Variovorax</taxon>
    </lineage>
</organism>
<keyword evidence="3" id="KW-1185">Reference proteome</keyword>
<dbReference type="EMBL" id="JAUSRO010000004">
    <property type="protein sequence ID" value="MDP9899247.1"/>
    <property type="molecule type" value="Genomic_DNA"/>
</dbReference>
<feature type="transmembrane region" description="Helical" evidence="1">
    <location>
        <begin position="12"/>
        <end position="32"/>
    </location>
</feature>
<feature type="transmembrane region" description="Helical" evidence="1">
    <location>
        <begin position="44"/>
        <end position="64"/>
    </location>
</feature>
<sequence>MAFQPSRGPRILERGVLCVVIGLVVLISPRFLQSSRWYDMVAGAYLVGWFALVLGAALIVLALVQRSKRPRS</sequence>
<dbReference type="RefSeq" id="WP_307689067.1">
    <property type="nucleotide sequence ID" value="NZ_JAUSRO010000004.1"/>
</dbReference>
<accession>A0ABT9S4H2</accession>
<dbReference type="Proteomes" id="UP001226867">
    <property type="component" value="Unassembled WGS sequence"/>
</dbReference>
<reference evidence="2 3" key="1">
    <citation type="submission" date="2023-07" db="EMBL/GenBank/DDBJ databases">
        <title>Sorghum-associated microbial communities from plants grown in Nebraska, USA.</title>
        <authorList>
            <person name="Schachtman D."/>
        </authorList>
    </citation>
    <scope>NUCLEOTIDE SEQUENCE [LARGE SCALE GENOMIC DNA]</scope>
    <source>
        <strain evidence="2 3">DS1607</strain>
    </source>
</reference>
<proteinExistence type="predicted"/>
<keyword evidence="1" id="KW-0812">Transmembrane</keyword>
<evidence type="ECO:0000256" key="1">
    <source>
        <dbReference type="SAM" id="Phobius"/>
    </source>
</evidence>
<protein>
    <submittedName>
        <fullName evidence="2">Uncharacterized membrane protein HdeD (DUF308 family)</fullName>
    </submittedName>
</protein>
<comment type="caution">
    <text evidence="2">The sequence shown here is derived from an EMBL/GenBank/DDBJ whole genome shotgun (WGS) entry which is preliminary data.</text>
</comment>
<name>A0ABT9S4H2_9BURK</name>
<evidence type="ECO:0000313" key="2">
    <source>
        <dbReference type="EMBL" id="MDP9899247.1"/>
    </source>
</evidence>
<gene>
    <name evidence="2" type="ORF">J2W36_001492</name>
</gene>